<keyword evidence="3" id="KW-1185">Reference proteome</keyword>
<feature type="region of interest" description="Disordered" evidence="1">
    <location>
        <begin position="134"/>
        <end position="178"/>
    </location>
</feature>
<name>A0A543EW03_9NOCA</name>
<dbReference type="RefSeq" id="WP_246124440.1">
    <property type="nucleotide sequence ID" value="NZ_VFPG01000002.1"/>
</dbReference>
<sequence>MRTALLEGAAWKSKEGDLSTTPNPRLIQFIREMEHRRVEAGNPSYARIVKVADRHGFRIGQGTISNMLSGRAEPRLDTVRAFIRAVLLYENPERNVVELDADVRRWQARWAQAIQPLPAEAVGPALDSAIAQTPQASNADTTANTPASVQAETRATIRGATAPTTRDDQPNGDLTAAPGSLQAIGAEAALRQRIFESLSELVSQTGSVTRQQLSNFMLDGRQIRLIDHNRGIYNPRDMQATLSILSAGGKGFADEEVGDSLFSYAYRDGATSGDNRKLRNALDLKLPIILLRRIDIGVYVPIFPVYVVADDKVNRRFLLLLENGLPDPLNMQPFERDFAQRIQQQRLHQPAFRGAILRAYEVRCAVCDLGHGQLLDAAHISAAASLAQLGATSLISDGICLCKLHRAAFDANILGIAPDYRIWISEALMAEDGNAMMLHSLQEMHGRSLRVPARSTDRPSIEQLRARFEDFKKAVGNSSLGQPHGLI</sequence>
<organism evidence="2 3">
    <name type="scientific">Nocardia bhagyanarayanae</name>
    <dbReference type="NCBI Taxonomy" id="1215925"/>
    <lineage>
        <taxon>Bacteria</taxon>
        <taxon>Bacillati</taxon>
        <taxon>Actinomycetota</taxon>
        <taxon>Actinomycetes</taxon>
        <taxon>Mycobacteriales</taxon>
        <taxon>Nocardiaceae</taxon>
        <taxon>Nocardia</taxon>
    </lineage>
</organism>
<reference evidence="2 3" key="1">
    <citation type="submission" date="2019-06" db="EMBL/GenBank/DDBJ databases">
        <title>Sequencing the genomes of 1000 actinobacteria strains.</title>
        <authorList>
            <person name="Klenk H.-P."/>
        </authorList>
    </citation>
    <scope>NUCLEOTIDE SEQUENCE [LARGE SCALE GENOMIC DNA]</scope>
    <source>
        <strain evidence="2 3">DSM 103495</strain>
    </source>
</reference>
<accession>A0A543EW03</accession>
<protein>
    <recommendedName>
        <fullName evidence="4">Restriction endonuclease</fullName>
    </recommendedName>
</protein>
<evidence type="ECO:0000313" key="2">
    <source>
        <dbReference type="EMBL" id="TQM25741.1"/>
    </source>
</evidence>
<evidence type="ECO:0000313" key="3">
    <source>
        <dbReference type="Proteomes" id="UP000316331"/>
    </source>
</evidence>
<evidence type="ECO:0008006" key="4">
    <source>
        <dbReference type="Google" id="ProtNLM"/>
    </source>
</evidence>
<dbReference type="AlphaFoldDB" id="A0A543EW03"/>
<dbReference type="Proteomes" id="UP000316331">
    <property type="component" value="Unassembled WGS sequence"/>
</dbReference>
<comment type="caution">
    <text evidence="2">The sequence shown here is derived from an EMBL/GenBank/DDBJ whole genome shotgun (WGS) entry which is preliminary data.</text>
</comment>
<proteinExistence type="predicted"/>
<feature type="compositionally biased region" description="Polar residues" evidence="1">
    <location>
        <begin position="134"/>
        <end position="153"/>
    </location>
</feature>
<gene>
    <name evidence="2" type="ORF">FB390_5902</name>
</gene>
<evidence type="ECO:0000256" key="1">
    <source>
        <dbReference type="SAM" id="MobiDB-lite"/>
    </source>
</evidence>
<dbReference type="EMBL" id="VFPG01000002">
    <property type="protein sequence ID" value="TQM25741.1"/>
    <property type="molecule type" value="Genomic_DNA"/>
</dbReference>